<reference evidence="1" key="2">
    <citation type="submission" date="2021-08" db="EMBL/GenBank/DDBJ databases">
        <authorList>
            <person name="Dalcin Martins P."/>
        </authorList>
    </citation>
    <scope>NUCLEOTIDE SEQUENCE</scope>
    <source>
        <strain evidence="1">MAG_39</strain>
    </source>
</reference>
<sequence>MRKKICLGIFSLLYGLSCLLAGWLAGIDSGFDTGYRVAYLEMDTLLKEGIRNKVSFFIEGLNIKFFPRKDGHILISSEEDKRPAL</sequence>
<comment type="caution">
    <text evidence="1">The sequence shown here is derived from an EMBL/GenBank/DDBJ whole genome shotgun (WGS) entry which is preliminary data.</text>
</comment>
<organism evidence="1 2">
    <name type="scientific">Candidatus Nitrobium versatile</name>
    <dbReference type="NCBI Taxonomy" id="2884831"/>
    <lineage>
        <taxon>Bacteria</taxon>
        <taxon>Pseudomonadati</taxon>
        <taxon>Nitrospirota</taxon>
        <taxon>Nitrospiria</taxon>
        <taxon>Nitrospirales</taxon>
        <taxon>Nitrospiraceae</taxon>
        <taxon>Candidatus Nitrobium</taxon>
    </lineage>
</organism>
<gene>
    <name evidence="1" type="ORF">K8I29_09900</name>
</gene>
<evidence type="ECO:0000313" key="2">
    <source>
        <dbReference type="Proteomes" id="UP000705867"/>
    </source>
</evidence>
<reference evidence="1" key="1">
    <citation type="journal article" date="2021" name="bioRxiv">
        <title>Unraveling nitrogen, sulfur and carbon metabolic pathways and microbial community transcriptional responses to substrate deprivation and toxicity stresses in a bioreactor mimicking anoxic brackish coastal sediment conditions.</title>
        <authorList>
            <person name="Martins P.D."/>
            <person name="Echeveste M.J."/>
            <person name="Arshad A."/>
            <person name="Kurth J."/>
            <person name="Ouboter H."/>
            <person name="Jetten M.S.M."/>
            <person name="Welte C.U."/>
        </authorList>
    </citation>
    <scope>NUCLEOTIDE SEQUENCE</scope>
    <source>
        <strain evidence="1">MAG_39</strain>
    </source>
</reference>
<accession>A0A953JDC4</accession>
<dbReference type="Proteomes" id="UP000705867">
    <property type="component" value="Unassembled WGS sequence"/>
</dbReference>
<evidence type="ECO:0000313" key="1">
    <source>
        <dbReference type="EMBL" id="MBZ0156505.1"/>
    </source>
</evidence>
<dbReference type="EMBL" id="JAIOIV010000076">
    <property type="protein sequence ID" value="MBZ0156505.1"/>
    <property type="molecule type" value="Genomic_DNA"/>
</dbReference>
<proteinExistence type="predicted"/>
<name>A0A953JDC4_9BACT</name>
<dbReference type="AlphaFoldDB" id="A0A953JDC4"/>
<protein>
    <submittedName>
        <fullName evidence="1">Uncharacterized protein</fullName>
    </submittedName>
</protein>